<keyword evidence="1" id="KW-0175">Coiled coil</keyword>
<keyword evidence="5" id="KW-1185">Reference proteome</keyword>
<feature type="compositionally biased region" description="Basic and acidic residues" evidence="2">
    <location>
        <begin position="491"/>
        <end position="502"/>
    </location>
</feature>
<feature type="compositionally biased region" description="Polar residues" evidence="2">
    <location>
        <begin position="668"/>
        <end position="684"/>
    </location>
</feature>
<organism evidence="3 5">
    <name type="scientific">Didymodactylos carnosus</name>
    <dbReference type="NCBI Taxonomy" id="1234261"/>
    <lineage>
        <taxon>Eukaryota</taxon>
        <taxon>Metazoa</taxon>
        <taxon>Spiralia</taxon>
        <taxon>Gnathifera</taxon>
        <taxon>Rotifera</taxon>
        <taxon>Eurotatoria</taxon>
        <taxon>Bdelloidea</taxon>
        <taxon>Philodinida</taxon>
        <taxon>Philodinidae</taxon>
        <taxon>Didymodactylos</taxon>
    </lineage>
</organism>
<feature type="non-terminal residue" evidence="3">
    <location>
        <position position="1"/>
    </location>
</feature>
<name>A0A813Y584_9BILA</name>
<evidence type="ECO:0000256" key="2">
    <source>
        <dbReference type="SAM" id="MobiDB-lite"/>
    </source>
</evidence>
<evidence type="ECO:0000313" key="3">
    <source>
        <dbReference type="EMBL" id="CAF0876317.1"/>
    </source>
</evidence>
<feature type="region of interest" description="Disordered" evidence="2">
    <location>
        <begin position="491"/>
        <end position="539"/>
    </location>
</feature>
<feature type="coiled-coil region" evidence="1">
    <location>
        <begin position="444"/>
        <end position="471"/>
    </location>
</feature>
<dbReference type="AlphaFoldDB" id="A0A813Y584"/>
<evidence type="ECO:0000313" key="4">
    <source>
        <dbReference type="EMBL" id="CAF3663149.1"/>
    </source>
</evidence>
<dbReference type="Gene3D" id="1.20.58.1520">
    <property type="match status" value="1"/>
</dbReference>
<accession>A0A813Y584</accession>
<sequence length="684" mass="79801">SKYFNDITNIMEFLRYVEIITGNTLKRVLKFGSVLTSCNSKKIKDDAIRMSEDNLISPGDIVNTVYAQRIKILREKCDKTGDDPQGWIEATKKDLRKMVAEMMDEDRKLYERKMNDVNIIKLKYNQLWKELHPDKECPTYDESFPLLLALRTYEEEYNRLKEQHTKLLEREPEIRREEQELCNELNEKPLDLNKNTLLITCMSFITTHILELREKKAKHIEKLNNIVSTLKEFEELYGWKRPTIETMVGRLLNIDDVSKFSLTKEAIELIEKEFSEISSQVRNAEQKFEQSQNVLKDLIRKHRSLKPTSEAIVKYQQCRLSILTDLTAEVDRYKEHAMDKLTLEIMKARERIHFILDKLSVGQVDSDPKYSILNEDEFTEDLHYMHEELLQELEAQYETNKAMYEQIESWNILFREYQDFEKTSTNPDRFYIRGYSAITESKTRKRLEHQLKECELKLQSFNEDYQRKNNDQEFKINGLSVMSYVAQAKEDYQKSKVRDHRNPKNNSTSSSSTALSSGPSTQISRTPLKTKQPYVVSTPNHRTGFCSTVKRFETNSKSNSRTPLTSSISSRKIVASTPGYSAIKTRSQKNNNSGITSTAKTAKMKRCIDFDGASSATPLKQRHLVHKVVDTLKETDENNKRNESLSFNFDNRSVHNSKSTVAVRKMATRQNQKKNQPTPSRAKK</sequence>
<feature type="compositionally biased region" description="Low complexity" evidence="2">
    <location>
        <begin position="507"/>
        <end position="521"/>
    </location>
</feature>
<proteinExistence type="predicted"/>
<evidence type="ECO:0000256" key="1">
    <source>
        <dbReference type="SAM" id="Coils"/>
    </source>
</evidence>
<dbReference type="Pfam" id="PF03999">
    <property type="entry name" value="MAP65_ASE1"/>
    <property type="match status" value="1"/>
</dbReference>
<dbReference type="Proteomes" id="UP000681722">
    <property type="component" value="Unassembled WGS sequence"/>
</dbReference>
<dbReference type="OrthoDB" id="642895at2759"/>
<reference evidence="3" key="1">
    <citation type="submission" date="2021-02" db="EMBL/GenBank/DDBJ databases">
        <authorList>
            <person name="Nowell W R."/>
        </authorList>
    </citation>
    <scope>NUCLEOTIDE SEQUENCE</scope>
</reference>
<feature type="coiled-coil region" evidence="1">
    <location>
        <begin position="267"/>
        <end position="301"/>
    </location>
</feature>
<feature type="region of interest" description="Disordered" evidence="2">
    <location>
        <begin position="665"/>
        <end position="684"/>
    </location>
</feature>
<comment type="caution">
    <text evidence="3">The sequence shown here is derived from an EMBL/GenBank/DDBJ whole genome shotgun (WGS) entry which is preliminary data.</text>
</comment>
<feature type="compositionally biased region" description="Polar residues" evidence="2">
    <location>
        <begin position="522"/>
        <end position="539"/>
    </location>
</feature>
<evidence type="ECO:0000313" key="5">
    <source>
        <dbReference type="Proteomes" id="UP000663829"/>
    </source>
</evidence>
<evidence type="ECO:0008006" key="6">
    <source>
        <dbReference type="Google" id="ProtNLM"/>
    </source>
</evidence>
<dbReference type="EMBL" id="CAJOBC010001204">
    <property type="protein sequence ID" value="CAF3663149.1"/>
    <property type="molecule type" value="Genomic_DNA"/>
</dbReference>
<dbReference type="EMBL" id="CAJNOQ010001204">
    <property type="protein sequence ID" value="CAF0876317.1"/>
    <property type="molecule type" value="Genomic_DNA"/>
</dbReference>
<dbReference type="Proteomes" id="UP000663829">
    <property type="component" value="Unassembled WGS sequence"/>
</dbReference>
<gene>
    <name evidence="3" type="ORF">GPM918_LOCUS7370</name>
    <name evidence="4" type="ORF">SRO942_LOCUS7370</name>
</gene>
<protein>
    <recommendedName>
        <fullName evidence="6">Protein regulator of cytokinesis 1</fullName>
    </recommendedName>
</protein>